<gene>
    <name evidence="3" type="primary">mnmH</name>
    <name evidence="3" type="ORF">NU887_20060</name>
</gene>
<dbReference type="PANTHER" id="PTHR30401:SF0">
    <property type="entry name" value="TRNA 2-SELENOURIDINE SYNTHASE"/>
    <property type="match status" value="1"/>
</dbReference>
<dbReference type="InterPro" id="IPR027417">
    <property type="entry name" value="P-loop_NTPase"/>
</dbReference>
<dbReference type="AlphaFoldDB" id="A0A9X2P9I1"/>
<protein>
    <submittedName>
        <fullName evidence="3">tRNA 2-selenouridine(34) synthase MnmH</fullName>
        <ecNumber evidence="3">2.5.1.-</ecNumber>
    </submittedName>
</protein>
<evidence type="ECO:0000256" key="1">
    <source>
        <dbReference type="ARBA" id="ARBA00023266"/>
    </source>
</evidence>
<keyword evidence="4" id="KW-1185">Reference proteome</keyword>
<keyword evidence="3" id="KW-0808">Transferase</keyword>
<evidence type="ECO:0000313" key="4">
    <source>
        <dbReference type="Proteomes" id="UP001142175"/>
    </source>
</evidence>
<accession>A0A9X2P9I1</accession>
<dbReference type="Gene3D" id="3.40.50.300">
    <property type="entry name" value="P-loop containing nucleotide triphosphate hydrolases"/>
    <property type="match status" value="1"/>
</dbReference>
<dbReference type="NCBIfam" id="NF008750">
    <property type="entry name" value="PRK11784.1-2"/>
    <property type="match status" value="1"/>
</dbReference>
<dbReference type="Proteomes" id="UP001142175">
    <property type="component" value="Unassembled WGS sequence"/>
</dbReference>
<dbReference type="InterPro" id="IPR036873">
    <property type="entry name" value="Rhodanese-like_dom_sf"/>
</dbReference>
<reference evidence="3" key="1">
    <citation type="submission" date="2022-08" db="EMBL/GenBank/DDBJ databases">
        <authorList>
            <person name="Zhang D."/>
        </authorList>
    </citation>
    <scope>NUCLEOTIDE SEQUENCE</scope>
    <source>
        <strain evidence="3">XJ19-11</strain>
    </source>
</reference>
<dbReference type="SUPFAM" id="SSF52821">
    <property type="entry name" value="Rhodanese/Cell cycle control phosphatase"/>
    <property type="match status" value="1"/>
</dbReference>
<feature type="domain" description="Rhodanese" evidence="2">
    <location>
        <begin position="14"/>
        <end position="135"/>
    </location>
</feature>
<dbReference type="PROSITE" id="PS50206">
    <property type="entry name" value="RHODANESE_3"/>
    <property type="match status" value="1"/>
</dbReference>
<sequence>MKETLIDLDRFLAMRESIPILDARSEGEFIQGHIPGSINLPILNNEERKIVGTIYKQQGNQEAIIKGFELVGPRFSSIIQEALALFPEKKILTYCWRGGMRSEIMSWLLSMAGFQILRLKGGYKTYRTLTYETVRAKRDFIVLGGKTGVGKTVLLHGLKKMGESVIDLEDLAKHKGSSFGGIGQPTQPSIEHFENLLAEELFKIPLSEKIWIENESRRIGKVNLADELYSNIIASPLIEISKSESERINHIAEEYAILPQNELLEAVKRLQKKLGGKRTAEAIEDIIAHRHSSWIANMLVYYDKTYGFELDSHKREQKFPLDLSNMDIEESIQQLLAIKHNIQWKNQLSD</sequence>
<dbReference type="Pfam" id="PF26341">
    <property type="entry name" value="AAA_SelU"/>
    <property type="match status" value="1"/>
</dbReference>
<organism evidence="3 4">
    <name type="scientific">Aquiflexum gelatinilyticum</name>
    <dbReference type="NCBI Taxonomy" id="2961943"/>
    <lineage>
        <taxon>Bacteria</taxon>
        <taxon>Pseudomonadati</taxon>
        <taxon>Bacteroidota</taxon>
        <taxon>Cytophagia</taxon>
        <taxon>Cytophagales</taxon>
        <taxon>Cyclobacteriaceae</taxon>
        <taxon>Aquiflexum</taxon>
    </lineage>
</organism>
<evidence type="ECO:0000313" key="3">
    <source>
        <dbReference type="EMBL" id="MCR9017341.1"/>
    </source>
</evidence>
<dbReference type="Pfam" id="PF00581">
    <property type="entry name" value="Rhodanese"/>
    <property type="match status" value="1"/>
</dbReference>
<dbReference type="InterPro" id="IPR017582">
    <property type="entry name" value="SelU"/>
</dbReference>
<dbReference type="EC" id="2.5.1.-" evidence="3"/>
<dbReference type="PANTHER" id="PTHR30401">
    <property type="entry name" value="TRNA 2-SELENOURIDINE SYNTHASE"/>
    <property type="match status" value="1"/>
</dbReference>
<dbReference type="SMART" id="SM00450">
    <property type="entry name" value="RHOD"/>
    <property type="match status" value="1"/>
</dbReference>
<comment type="caution">
    <text evidence="3">The sequence shown here is derived from an EMBL/GenBank/DDBJ whole genome shotgun (WGS) entry which is preliminary data.</text>
</comment>
<keyword evidence="1" id="KW-0711">Selenium</keyword>
<dbReference type="Gene3D" id="3.40.250.10">
    <property type="entry name" value="Rhodanese-like domain"/>
    <property type="match status" value="1"/>
</dbReference>
<dbReference type="InterPro" id="IPR058840">
    <property type="entry name" value="AAA_SelU"/>
</dbReference>
<dbReference type="GO" id="GO:0002098">
    <property type="term" value="P:tRNA wobble uridine modification"/>
    <property type="evidence" value="ECO:0007669"/>
    <property type="project" value="InterPro"/>
</dbReference>
<evidence type="ECO:0000259" key="2">
    <source>
        <dbReference type="PROSITE" id="PS50206"/>
    </source>
</evidence>
<dbReference type="SUPFAM" id="SSF52540">
    <property type="entry name" value="P-loop containing nucleoside triphosphate hydrolases"/>
    <property type="match status" value="1"/>
</dbReference>
<dbReference type="InterPro" id="IPR001763">
    <property type="entry name" value="Rhodanese-like_dom"/>
</dbReference>
<dbReference type="GO" id="GO:0043828">
    <property type="term" value="F:tRNA 2-selenouridine synthase activity"/>
    <property type="evidence" value="ECO:0007669"/>
    <property type="project" value="InterPro"/>
</dbReference>
<name>A0A9X2P9I1_9BACT</name>
<proteinExistence type="predicted"/>
<dbReference type="EMBL" id="JANSUY010000027">
    <property type="protein sequence ID" value="MCR9017341.1"/>
    <property type="molecule type" value="Genomic_DNA"/>
</dbReference>
<dbReference type="NCBIfam" id="TIGR03167">
    <property type="entry name" value="tRNA_sel_U_synt"/>
    <property type="match status" value="1"/>
</dbReference>
<dbReference type="RefSeq" id="WP_258425180.1">
    <property type="nucleotide sequence ID" value="NZ_JANSUY010000027.1"/>
</dbReference>